<dbReference type="AlphaFoldDB" id="A0A916U0G0"/>
<organism evidence="3 4">
    <name type="scientific">Hoyosella rhizosphaerae</name>
    <dbReference type="NCBI Taxonomy" id="1755582"/>
    <lineage>
        <taxon>Bacteria</taxon>
        <taxon>Bacillati</taxon>
        <taxon>Actinomycetota</taxon>
        <taxon>Actinomycetes</taxon>
        <taxon>Mycobacteriales</taxon>
        <taxon>Hoyosellaceae</taxon>
        <taxon>Hoyosella</taxon>
    </lineage>
</organism>
<dbReference type="RefSeq" id="WP_188669867.1">
    <property type="nucleotide sequence ID" value="NZ_BMJH01000001.1"/>
</dbReference>
<keyword evidence="4" id="KW-1185">Reference proteome</keyword>
<dbReference type="InterPro" id="IPR004378">
    <property type="entry name" value="F420H2_quin_Rdtase"/>
</dbReference>
<dbReference type="GO" id="GO:0005886">
    <property type="term" value="C:plasma membrane"/>
    <property type="evidence" value="ECO:0007669"/>
    <property type="project" value="TreeGrafter"/>
</dbReference>
<name>A0A916U0G0_9ACTN</name>
<reference evidence="3" key="1">
    <citation type="journal article" date="2014" name="Int. J. Syst. Evol. Microbiol.">
        <title>Complete genome sequence of Corynebacterium casei LMG S-19264T (=DSM 44701T), isolated from a smear-ripened cheese.</title>
        <authorList>
            <consortium name="US DOE Joint Genome Institute (JGI-PGF)"/>
            <person name="Walter F."/>
            <person name="Albersmeier A."/>
            <person name="Kalinowski J."/>
            <person name="Ruckert C."/>
        </authorList>
    </citation>
    <scope>NUCLEOTIDE SEQUENCE</scope>
    <source>
        <strain evidence="3">CGMCC 1.15478</strain>
    </source>
</reference>
<dbReference type="Pfam" id="PF04075">
    <property type="entry name" value="F420H2_quin_red"/>
    <property type="match status" value="1"/>
</dbReference>
<comment type="similarity">
    <text evidence="1">Belongs to the F420H(2)-dependent quinone reductase family.</text>
</comment>
<sequence>MSEYDDWNASIISEFRANEGRVGGQFEGADLILLHHRGRKSGREYVSPLMCLVDEANTDSIYIFGSAAGAPKHPQWYQNITSAGQAEIERGTEKYTVIVEEVVGDKRDKVYAEQARQYPFFAEYEKKTAGIRTIPVVALRRA</sequence>
<reference evidence="3" key="2">
    <citation type="submission" date="2020-09" db="EMBL/GenBank/DDBJ databases">
        <authorList>
            <person name="Sun Q."/>
            <person name="Zhou Y."/>
        </authorList>
    </citation>
    <scope>NUCLEOTIDE SEQUENCE</scope>
    <source>
        <strain evidence="3">CGMCC 1.15478</strain>
    </source>
</reference>
<accession>A0A916U0G0</accession>
<dbReference type="GO" id="GO:0016491">
    <property type="term" value="F:oxidoreductase activity"/>
    <property type="evidence" value="ECO:0007669"/>
    <property type="project" value="InterPro"/>
</dbReference>
<comment type="catalytic activity">
    <reaction evidence="2">
        <text>oxidized coenzyme F420-(gamma-L-Glu)(n) + a quinol + H(+) = reduced coenzyme F420-(gamma-L-Glu)(n) + a quinone</text>
        <dbReference type="Rhea" id="RHEA:39663"/>
        <dbReference type="Rhea" id="RHEA-COMP:12939"/>
        <dbReference type="Rhea" id="RHEA-COMP:14378"/>
        <dbReference type="ChEBI" id="CHEBI:15378"/>
        <dbReference type="ChEBI" id="CHEBI:24646"/>
        <dbReference type="ChEBI" id="CHEBI:132124"/>
        <dbReference type="ChEBI" id="CHEBI:133980"/>
        <dbReference type="ChEBI" id="CHEBI:139511"/>
    </reaction>
</comment>
<dbReference type="EMBL" id="BMJH01000001">
    <property type="protein sequence ID" value="GGC53491.1"/>
    <property type="molecule type" value="Genomic_DNA"/>
</dbReference>
<dbReference type="InterPro" id="IPR012349">
    <property type="entry name" value="Split_barrel_FMN-bd"/>
</dbReference>
<evidence type="ECO:0000256" key="1">
    <source>
        <dbReference type="ARBA" id="ARBA00008710"/>
    </source>
</evidence>
<evidence type="ECO:0000313" key="4">
    <source>
        <dbReference type="Proteomes" id="UP000641514"/>
    </source>
</evidence>
<proteinExistence type="inferred from homology"/>
<dbReference type="Proteomes" id="UP000641514">
    <property type="component" value="Unassembled WGS sequence"/>
</dbReference>
<evidence type="ECO:0000256" key="2">
    <source>
        <dbReference type="ARBA" id="ARBA00049106"/>
    </source>
</evidence>
<evidence type="ECO:0000313" key="3">
    <source>
        <dbReference type="EMBL" id="GGC53491.1"/>
    </source>
</evidence>
<evidence type="ECO:0008006" key="5">
    <source>
        <dbReference type="Google" id="ProtNLM"/>
    </source>
</evidence>
<comment type="caution">
    <text evidence="3">The sequence shown here is derived from an EMBL/GenBank/DDBJ whole genome shotgun (WGS) entry which is preliminary data.</text>
</comment>
<dbReference type="GO" id="GO:0070967">
    <property type="term" value="F:coenzyme F420 binding"/>
    <property type="evidence" value="ECO:0007669"/>
    <property type="project" value="TreeGrafter"/>
</dbReference>
<dbReference type="PANTHER" id="PTHR39428:SF3">
    <property type="entry name" value="DEAZAFLAVIN-DEPENDENT NITROREDUCTASE"/>
    <property type="match status" value="1"/>
</dbReference>
<dbReference type="Gene3D" id="2.30.110.10">
    <property type="entry name" value="Electron Transport, Fmn-binding Protein, Chain A"/>
    <property type="match status" value="1"/>
</dbReference>
<dbReference type="NCBIfam" id="TIGR00026">
    <property type="entry name" value="hi_GC_TIGR00026"/>
    <property type="match status" value="1"/>
</dbReference>
<protein>
    <recommendedName>
        <fullName evidence="5">Nitroreductase family deazaflavin-dependent oxidoreductase</fullName>
    </recommendedName>
</protein>
<gene>
    <name evidence="3" type="ORF">GCM10011410_02310</name>
</gene>
<dbReference type="PANTHER" id="PTHR39428">
    <property type="entry name" value="F420H(2)-DEPENDENT QUINONE REDUCTASE RV1261C"/>
    <property type="match status" value="1"/>
</dbReference>